<organism evidence="1 2">
    <name type="scientific">Acidiferrimicrobium australe</name>
    <dbReference type="NCBI Taxonomy" id="2664430"/>
    <lineage>
        <taxon>Bacteria</taxon>
        <taxon>Bacillati</taxon>
        <taxon>Actinomycetota</taxon>
        <taxon>Acidimicrobiia</taxon>
        <taxon>Acidimicrobiales</taxon>
        <taxon>Acidimicrobiaceae</taxon>
        <taxon>Acidiferrimicrobium</taxon>
    </lineage>
</organism>
<accession>A0ABW9QP38</accession>
<gene>
    <name evidence="1" type="ORF">GHK86_00775</name>
</gene>
<dbReference type="EMBL" id="WJHE01000026">
    <property type="protein sequence ID" value="MST31265.1"/>
    <property type="molecule type" value="Genomic_DNA"/>
</dbReference>
<comment type="caution">
    <text evidence="1">The sequence shown here is derived from an EMBL/GenBank/DDBJ whole genome shotgun (WGS) entry which is preliminary data.</text>
</comment>
<reference evidence="1 2" key="1">
    <citation type="submission" date="2019-11" db="EMBL/GenBank/DDBJ databases">
        <title>Acidiferrimicrobium australis gen. nov., sp. nov., an acidophilic and obligately heterotrophic, member of the Actinobacteria that catalyses dissimilatory oxido- reduction of iron isolated from metal-rich acidic water in Chile.</title>
        <authorList>
            <person name="Gonzalez D."/>
            <person name="Huber K."/>
            <person name="Hedrich S."/>
            <person name="Rojas-Villalobos C."/>
            <person name="Quatrini R."/>
            <person name="Dinamarca M.A."/>
            <person name="Schwarz A."/>
            <person name="Canales C."/>
            <person name="Nancucheo I."/>
        </authorList>
    </citation>
    <scope>NUCLEOTIDE SEQUENCE [LARGE SCALE GENOMIC DNA]</scope>
    <source>
        <strain evidence="1 2">USS-CCA1</strain>
    </source>
</reference>
<proteinExistence type="predicted"/>
<keyword evidence="2" id="KW-1185">Reference proteome</keyword>
<sequence>MTGELVQWVQAGLSDAPAWGSTAFAALTYRWARNRNRWLGLLEGAGVTPAQLESVLRERPKTAELFFSIMRIAEETAQEERQRALAALVVAGVQSDSDQVDELLVLRRAVERLDDPHFRLLLLVEAHPTTPLSPEGGSAGVSDAYLLELWPAADKMIVPLRLALEREGLIRNVLQPGRWAPSGGGGDAWLLTEFGESLLGYYRALGGRLP</sequence>
<name>A0ABW9QP38_9ACTN</name>
<dbReference type="Proteomes" id="UP000437736">
    <property type="component" value="Unassembled WGS sequence"/>
</dbReference>
<evidence type="ECO:0000313" key="1">
    <source>
        <dbReference type="EMBL" id="MST31265.1"/>
    </source>
</evidence>
<protein>
    <submittedName>
        <fullName evidence="1">Uncharacterized protein</fullName>
    </submittedName>
</protein>
<evidence type="ECO:0000313" key="2">
    <source>
        <dbReference type="Proteomes" id="UP000437736"/>
    </source>
</evidence>